<sequence>MESAAASSVCQMTATLRRADDPHRPRRDSSYPFPAPAYASPTADELGYQPGPWSGFHCPSQCRHSETAQLGRIGGLPWATPLAGHNPPGNPREDVSSCQYGRAMIDADAATGSKALDSRISLATSMHAQPGVYALLVGSGTSTGAGVPTGWGVVTALVAKVAAASGDEVPADFDANVWWGKHRDGEPLGYSDLLASLASTPAARRAILASFFEPSEEERQQSMKVPGAAHRAIAALVARGAVRVIVTTNFDRLIEQALEAEGVFPQVIATPSAIDGMEPLAHARCTVIKLHGDYARIDQLNTVEELSHYPEPLKGLLERVLDEYGLVVNGWSGDWDHALVTAIEGIRSRRYPLYWSSFESLGSPARRLVAQHRAHVIVGVSADQFFPDILSRLGALDSLADPPLTRAMAIARLKRALPDPIKHIELRDLLDVEVQRLRAYLADRPQLAPGTDGQTLQDAHDEIRQRCGTLLHLVAQGVYLDRDRQHIAVWTAVIEQLMRARRQPDGQFHPFWVALHHYPALLVLKAASLSAVAARRDDVLLRLLREPTWRDRTSSEQEAAALDVLHVYRVLDHDLINDFPRWNGTRWLYPRSRLLKDELREVFLPLIGDEESYQQLFHRTEYRVALAQMRFGTSASSYRPAPGEFIGEGQWRHNRLAWEADFRGHADREVWGWSTGDDGPFDQTLKELAEDLGRSRRWG</sequence>
<evidence type="ECO:0000313" key="2">
    <source>
        <dbReference type="EMBL" id="TCB94445.1"/>
    </source>
</evidence>
<accession>A0A4V2LVX7</accession>
<dbReference type="Proteomes" id="UP000292274">
    <property type="component" value="Unassembled WGS sequence"/>
</dbReference>
<dbReference type="Pfam" id="PF13289">
    <property type="entry name" value="SIR2_2"/>
    <property type="match status" value="1"/>
</dbReference>
<dbReference type="OrthoDB" id="5509947at2"/>
<organism evidence="2 3">
    <name type="scientific">Micromonospora zingiberis</name>
    <dbReference type="NCBI Taxonomy" id="2053011"/>
    <lineage>
        <taxon>Bacteria</taxon>
        <taxon>Bacillati</taxon>
        <taxon>Actinomycetota</taxon>
        <taxon>Actinomycetes</taxon>
        <taxon>Micromonosporales</taxon>
        <taxon>Micromonosporaceae</taxon>
        <taxon>Micromonospora</taxon>
    </lineage>
</organism>
<feature type="compositionally biased region" description="Polar residues" evidence="1">
    <location>
        <begin position="1"/>
        <end position="14"/>
    </location>
</feature>
<comment type="caution">
    <text evidence="2">The sequence shown here is derived from an EMBL/GenBank/DDBJ whole genome shotgun (WGS) entry which is preliminary data.</text>
</comment>
<evidence type="ECO:0000313" key="3">
    <source>
        <dbReference type="Proteomes" id="UP000292274"/>
    </source>
</evidence>
<gene>
    <name evidence="2" type="ORF">E0H26_21215</name>
</gene>
<dbReference type="EMBL" id="SJJR01000016">
    <property type="protein sequence ID" value="TCB94445.1"/>
    <property type="molecule type" value="Genomic_DNA"/>
</dbReference>
<keyword evidence="3" id="KW-1185">Reference proteome</keyword>
<proteinExistence type="predicted"/>
<reference evidence="2 3" key="1">
    <citation type="submission" date="2019-02" db="EMBL/GenBank/DDBJ databases">
        <title>Jishengella sp. nov., isolated from a root of Zingiber montanum.</title>
        <authorList>
            <person name="Kuncharoen N."/>
            <person name="Kudo T."/>
            <person name="Masahiro Y."/>
            <person name="Ohkuma M."/>
            <person name="Tanasupawat S."/>
        </authorList>
    </citation>
    <scope>NUCLEOTIDE SEQUENCE [LARGE SCALE GENOMIC DNA]</scope>
    <source>
        <strain evidence="2 3">PLAI 1-1</strain>
    </source>
</reference>
<protein>
    <submittedName>
        <fullName evidence="2">Uncharacterized protein</fullName>
    </submittedName>
</protein>
<feature type="region of interest" description="Disordered" evidence="1">
    <location>
        <begin position="1"/>
        <end position="36"/>
    </location>
</feature>
<dbReference type="InterPro" id="IPR029035">
    <property type="entry name" value="DHS-like_NAD/FAD-binding_dom"/>
</dbReference>
<dbReference type="AlphaFoldDB" id="A0A4V2LVX7"/>
<dbReference type="Gene3D" id="3.40.50.1220">
    <property type="entry name" value="TPP-binding domain"/>
    <property type="match status" value="1"/>
</dbReference>
<feature type="compositionally biased region" description="Basic and acidic residues" evidence="1">
    <location>
        <begin position="17"/>
        <end position="29"/>
    </location>
</feature>
<evidence type="ECO:0000256" key="1">
    <source>
        <dbReference type="SAM" id="MobiDB-lite"/>
    </source>
</evidence>
<name>A0A4V2LVX7_9ACTN</name>
<dbReference type="SUPFAM" id="SSF52467">
    <property type="entry name" value="DHS-like NAD/FAD-binding domain"/>
    <property type="match status" value="1"/>
</dbReference>